<keyword evidence="1" id="KW-0812">Transmembrane</keyword>
<dbReference type="PROSITE" id="PS50883">
    <property type="entry name" value="EAL"/>
    <property type="match status" value="1"/>
</dbReference>
<gene>
    <name evidence="3" type="ORF">JOC49_002309</name>
</gene>
<feature type="domain" description="EAL" evidence="2">
    <location>
        <begin position="75"/>
        <end position="334"/>
    </location>
</feature>
<sequence length="335" mass="37663">VKNKPIHPPPALSLREQGGLEAGDFSAILVKVIDYNVASAFNLNLEALPSDVTLINKLESPLIRYLPYLLSGAMIIVLQSILILYLRNNIKKRKQVEHELLIHKKELTTSFIGAESLIRWVSPKLGRVSPLQLIQASEEMGLIVEIGKWIIKESFLILKEINTKIDENFIININISPVQLMHPNFYNDLKALIAETGVTPKNICLEMTETTLLEHSEASEDIIKKAKDLGLKIALDDFGTGYSSLSYFKHIPAEVIKIDKLFVDNIAENEFDQYTAKTIIELAHHKGLEVVAEGVESERQVQILTEIGCDTIQGYYYSKPISSDELMDLLTPKKK</sequence>
<comment type="caution">
    <text evidence="3">The sequence shown here is derived from an EMBL/GenBank/DDBJ whole genome shotgun (WGS) entry which is preliminary data.</text>
</comment>
<evidence type="ECO:0000259" key="2">
    <source>
        <dbReference type="PROSITE" id="PS50883"/>
    </source>
</evidence>
<evidence type="ECO:0000256" key="1">
    <source>
        <dbReference type="SAM" id="Phobius"/>
    </source>
</evidence>
<keyword evidence="1" id="KW-0472">Membrane</keyword>
<dbReference type="Pfam" id="PF00563">
    <property type="entry name" value="EAL"/>
    <property type="match status" value="1"/>
</dbReference>
<dbReference type="PANTHER" id="PTHR33121">
    <property type="entry name" value="CYCLIC DI-GMP PHOSPHODIESTERASE PDEF"/>
    <property type="match status" value="1"/>
</dbReference>
<keyword evidence="4" id="KW-1185">Reference proteome</keyword>
<dbReference type="RefSeq" id="WP_204665173.1">
    <property type="nucleotide sequence ID" value="NZ_JAFBDT010000028.1"/>
</dbReference>
<organism evidence="3 4">
    <name type="scientific">Fusibacter tunisiensis</name>
    <dbReference type="NCBI Taxonomy" id="1008308"/>
    <lineage>
        <taxon>Bacteria</taxon>
        <taxon>Bacillati</taxon>
        <taxon>Bacillota</taxon>
        <taxon>Clostridia</taxon>
        <taxon>Eubacteriales</taxon>
        <taxon>Eubacteriales Family XII. Incertae Sedis</taxon>
        <taxon>Fusibacter</taxon>
    </lineage>
</organism>
<dbReference type="CDD" id="cd01948">
    <property type="entry name" value="EAL"/>
    <property type="match status" value="1"/>
</dbReference>
<dbReference type="SMART" id="SM00052">
    <property type="entry name" value="EAL"/>
    <property type="match status" value="1"/>
</dbReference>
<name>A0ABS2MTL3_9FIRM</name>
<dbReference type="EMBL" id="JAFBDT010000028">
    <property type="protein sequence ID" value="MBM7562748.1"/>
    <property type="molecule type" value="Genomic_DNA"/>
</dbReference>
<keyword evidence="1" id="KW-1133">Transmembrane helix</keyword>
<feature type="non-terminal residue" evidence="3">
    <location>
        <position position="1"/>
    </location>
</feature>
<reference evidence="3 4" key="1">
    <citation type="submission" date="2021-01" db="EMBL/GenBank/DDBJ databases">
        <title>Genomic Encyclopedia of Type Strains, Phase IV (KMG-IV): sequencing the most valuable type-strain genomes for metagenomic binning, comparative biology and taxonomic classification.</title>
        <authorList>
            <person name="Goeker M."/>
        </authorList>
    </citation>
    <scope>NUCLEOTIDE SEQUENCE [LARGE SCALE GENOMIC DNA]</scope>
    <source>
        <strain evidence="3 4">DSM 24436</strain>
    </source>
</reference>
<dbReference type="Gene3D" id="3.20.20.450">
    <property type="entry name" value="EAL domain"/>
    <property type="match status" value="1"/>
</dbReference>
<accession>A0ABS2MTL3</accession>
<dbReference type="InterPro" id="IPR050706">
    <property type="entry name" value="Cyclic-di-GMP_PDE-like"/>
</dbReference>
<dbReference type="Proteomes" id="UP000767854">
    <property type="component" value="Unassembled WGS sequence"/>
</dbReference>
<evidence type="ECO:0000313" key="3">
    <source>
        <dbReference type="EMBL" id="MBM7562748.1"/>
    </source>
</evidence>
<protein>
    <submittedName>
        <fullName evidence="3">EAL domain-containing protein (Putative c-di-GMP-specific phosphodiesterase class I)</fullName>
    </submittedName>
</protein>
<dbReference type="InterPro" id="IPR001633">
    <property type="entry name" value="EAL_dom"/>
</dbReference>
<dbReference type="InterPro" id="IPR035919">
    <property type="entry name" value="EAL_sf"/>
</dbReference>
<feature type="transmembrane region" description="Helical" evidence="1">
    <location>
        <begin position="65"/>
        <end position="86"/>
    </location>
</feature>
<proteinExistence type="predicted"/>
<evidence type="ECO:0000313" key="4">
    <source>
        <dbReference type="Proteomes" id="UP000767854"/>
    </source>
</evidence>
<dbReference type="SUPFAM" id="SSF141868">
    <property type="entry name" value="EAL domain-like"/>
    <property type="match status" value="1"/>
</dbReference>
<dbReference type="PANTHER" id="PTHR33121:SF79">
    <property type="entry name" value="CYCLIC DI-GMP PHOSPHODIESTERASE PDED-RELATED"/>
    <property type="match status" value="1"/>
</dbReference>